<evidence type="ECO:0000313" key="2">
    <source>
        <dbReference type="Proteomes" id="UP000076532"/>
    </source>
</evidence>
<organism evidence="1 2">
    <name type="scientific">Athelia psychrophila</name>
    <dbReference type="NCBI Taxonomy" id="1759441"/>
    <lineage>
        <taxon>Eukaryota</taxon>
        <taxon>Fungi</taxon>
        <taxon>Dikarya</taxon>
        <taxon>Basidiomycota</taxon>
        <taxon>Agaricomycotina</taxon>
        <taxon>Agaricomycetes</taxon>
        <taxon>Agaricomycetidae</taxon>
        <taxon>Atheliales</taxon>
        <taxon>Atheliaceae</taxon>
        <taxon>Athelia</taxon>
    </lineage>
</organism>
<proteinExistence type="predicted"/>
<sequence>MFNVPTRLELLPCKPRVPSVEPGLGHTADAQNNGDQWVKDHRNRFRGANLEASSYKWNGDLSLLGQPTLIDNPPTRRLGIYDWSRLLRGEVKRLKSSGINRLGVGLEQVHNEKVENAFFTGGVGGRRGSGGNRSKSCRSGCVGTKTLVWWWKPRRSSSELQGHWQHAGMQSGEEENNKTVEVEVRVKLKMLGFARLSFRTRTDDNYDVEWVGDLIVD</sequence>
<dbReference type="Proteomes" id="UP000076532">
    <property type="component" value="Unassembled WGS sequence"/>
</dbReference>
<accession>A0A166PSK0</accession>
<keyword evidence="2" id="KW-1185">Reference proteome</keyword>
<evidence type="ECO:0000313" key="1">
    <source>
        <dbReference type="EMBL" id="KZP26402.1"/>
    </source>
</evidence>
<protein>
    <submittedName>
        <fullName evidence="1">Uncharacterized protein</fullName>
    </submittedName>
</protein>
<gene>
    <name evidence="1" type="ORF">FIBSPDRAFT_887483</name>
</gene>
<reference evidence="1 2" key="1">
    <citation type="journal article" date="2016" name="Mol. Biol. Evol.">
        <title>Comparative Genomics of Early-Diverging Mushroom-Forming Fungi Provides Insights into the Origins of Lignocellulose Decay Capabilities.</title>
        <authorList>
            <person name="Nagy L.G."/>
            <person name="Riley R."/>
            <person name="Tritt A."/>
            <person name="Adam C."/>
            <person name="Daum C."/>
            <person name="Floudas D."/>
            <person name="Sun H."/>
            <person name="Yadav J.S."/>
            <person name="Pangilinan J."/>
            <person name="Larsson K.H."/>
            <person name="Matsuura K."/>
            <person name="Barry K."/>
            <person name="Labutti K."/>
            <person name="Kuo R."/>
            <person name="Ohm R.A."/>
            <person name="Bhattacharya S.S."/>
            <person name="Shirouzu T."/>
            <person name="Yoshinaga Y."/>
            <person name="Martin F.M."/>
            <person name="Grigoriev I.V."/>
            <person name="Hibbett D.S."/>
        </authorList>
    </citation>
    <scope>NUCLEOTIDE SEQUENCE [LARGE SCALE GENOMIC DNA]</scope>
    <source>
        <strain evidence="1 2">CBS 109695</strain>
    </source>
</reference>
<dbReference type="AlphaFoldDB" id="A0A166PSK0"/>
<name>A0A166PSK0_9AGAM</name>
<dbReference type="EMBL" id="KV417515">
    <property type="protein sequence ID" value="KZP26402.1"/>
    <property type="molecule type" value="Genomic_DNA"/>
</dbReference>